<keyword evidence="3" id="KW-1185">Reference proteome</keyword>
<dbReference type="AlphaFoldDB" id="A0A8H5MKV4"/>
<evidence type="ECO:0000259" key="1">
    <source>
        <dbReference type="Pfam" id="PF06985"/>
    </source>
</evidence>
<accession>A0A8H5MKV4</accession>
<dbReference type="OrthoDB" id="5347061at2759"/>
<sequence>MAMSTNLCNACSGIFQGHYVPSNVLAEKDLVDVEDTDFGIPGFTKDVTEWKVRMEYATGQDKPTPYLHHSLHDLTKNADKCSLCAVMSERIQSDKQPAALPQRLKEMKEMGEDIIGIPIIKPKPGTFSGIFTLGFLYVTWSGQKWLGHTFQIYHAFLTVDVSKGEDRFIWKPKYDRQESLLRIKSWLINTVGFDVSTRYIALSHRWGAVQPLMLLESLRDTFFKSIPFDTIPPTFQDAIRLANALDVEYIWIDSLCIIQDSKDDWQTEAAQMASIYSLSYVTISATAAQDSAAGLRQQHPMLKYPCEIIPSWTGFENQIQPVPVRIVNRSAFCDAVLAQPLFRRGWVFQEWILSPRTIHVARDQLWWTSASDMTSGGFAANETCEGFDFDVHREYIHTMAPGTLYSMESQSEETLQLMWHTLLQEYMSRSLTFESDRLVAFAGIASFYQSHAKIKPNSYLAGIWRHVLLQDLLWTISEGRKVSPPQNYRAPSWSWASVEPAPDTKKKFLIGSKEINITLSETEQPWVCTATVIEASVERMGSEFGSVSGGYIVLQGPLIKARLSMNMIDLSNRLTEEQALEFVPGGKLRFVQNHVTGSGGPTVATMGAYTHLSVTRALLDDVIPTVLAEEVVDIYVSVFYCRFNRDGSPIGEALILVRGIEKGEFRRIGQVSMTGETIEPWAENRDFSNFAPLTDEEEFLSMGDQPGIYNYRIV</sequence>
<dbReference type="InterPro" id="IPR010730">
    <property type="entry name" value="HET"/>
</dbReference>
<dbReference type="PANTHER" id="PTHR33112">
    <property type="entry name" value="DOMAIN PROTEIN, PUTATIVE-RELATED"/>
    <property type="match status" value="1"/>
</dbReference>
<feature type="domain" description="Heterokaryon incompatibility" evidence="1">
    <location>
        <begin position="199"/>
        <end position="350"/>
    </location>
</feature>
<evidence type="ECO:0000313" key="3">
    <source>
        <dbReference type="Proteomes" id="UP000582016"/>
    </source>
</evidence>
<dbReference type="Proteomes" id="UP000582016">
    <property type="component" value="Unassembled WGS sequence"/>
</dbReference>
<evidence type="ECO:0000313" key="2">
    <source>
        <dbReference type="EMBL" id="KAF5532418.1"/>
    </source>
</evidence>
<organism evidence="2 3">
    <name type="scientific">Fusarium phyllophilum</name>
    <dbReference type="NCBI Taxonomy" id="47803"/>
    <lineage>
        <taxon>Eukaryota</taxon>
        <taxon>Fungi</taxon>
        <taxon>Dikarya</taxon>
        <taxon>Ascomycota</taxon>
        <taxon>Pezizomycotina</taxon>
        <taxon>Sordariomycetes</taxon>
        <taxon>Hypocreomycetidae</taxon>
        <taxon>Hypocreales</taxon>
        <taxon>Nectriaceae</taxon>
        <taxon>Fusarium</taxon>
        <taxon>Fusarium fujikuroi species complex</taxon>
    </lineage>
</organism>
<dbReference type="PANTHER" id="PTHR33112:SF16">
    <property type="entry name" value="HETEROKARYON INCOMPATIBILITY DOMAIN-CONTAINING PROTEIN"/>
    <property type="match status" value="1"/>
</dbReference>
<reference evidence="2 3" key="1">
    <citation type="submission" date="2020-05" db="EMBL/GenBank/DDBJ databases">
        <title>Identification and distribution of gene clusters putatively required for synthesis of sphingolipid metabolism inhibitors in phylogenetically diverse species of the filamentous fungus Fusarium.</title>
        <authorList>
            <person name="Kim H.-S."/>
            <person name="Busman M."/>
            <person name="Brown D.W."/>
            <person name="Divon H."/>
            <person name="Uhlig S."/>
            <person name="Proctor R.H."/>
        </authorList>
    </citation>
    <scope>NUCLEOTIDE SEQUENCE [LARGE SCALE GENOMIC DNA]</scope>
    <source>
        <strain evidence="2 3">NRRL 13617</strain>
    </source>
</reference>
<proteinExistence type="predicted"/>
<comment type="caution">
    <text evidence="2">The sequence shown here is derived from an EMBL/GenBank/DDBJ whole genome shotgun (WGS) entry which is preliminary data.</text>
</comment>
<name>A0A8H5MKV4_9HYPO</name>
<gene>
    <name evidence="2" type="ORF">FPHYL_13771</name>
</gene>
<dbReference type="EMBL" id="JAAOAQ010000901">
    <property type="protein sequence ID" value="KAF5532418.1"/>
    <property type="molecule type" value="Genomic_DNA"/>
</dbReference>
<protein>
    <submittedName>
        <fullName evidence="2">Tol</fullName>
    </submittedName>
</protein>
<dbReference type="Pfam" id="PF06985">
    <property type="entry name" value="HET"/>
    <property type="match status" value="1"/>
</dbReference>